<dbReference type="eggNOG" id="ENOG5032F55">
    <property type="taxonomic scope" value="Bacteria"/>
</dbReference>
<organism evidence="1 2">
    <name type="scientific">Achromobacter piechaudii ATCC 43553</name>
    <dbReference type="NCBI Taxonomy" id="742159"/>
    <lineage>
        <taxon>Bacteria</taxon>
        <taxon>Pseudomonadati</taxon>
        <taxon>Pseudomonadota</taxon>
        <taxon>Betaproteobacteria</taxon>
        <taxon>Burkholderiales</taxon>
        <taxon>Alcaligenaceae</taxon>
        <taxon>Achromobacter</taxon>
    </lineage>
</organism>
<evidence type="ECO:0000313" key="1">
    <source>
        <dbReference type="EMBL" id="EFF73418.1"/>
    </source>
</evidence>
<sequence>MLSMPLPAHAQLSAMNVPFPIRQECPPGACMCDRDTLLADPAADIRILRLTKEEEKRLVARLENITSLEDLRAMQGRIQAQLGIVIVITPSDNEVRTSRGISIQLEDAPGLCRKTRTALPAAIRRGFDNKPEIVYALLNERDLLSGT</sequence>
<proteinExistence type="predicted"/>
<dbReference type="AlphaFoldDB" id="D4XIE6"/>
<dbReference type="HOGENOM" id="CLU_160690_0_0_4"/>
<dbReference type="Proteomes" id="UP000004510">
    <property type="component" value="Unassembled WGS sequence"/>
</dbReference>
<dbReference type="EMBL" id="ADMS01000119">
    <property type="protein sequence ID" value="EFF73418.1"/>
    <property type="molecule type" value="Genomic_DNA"/>
</dbReference>
<name>D4XIE6_9BURK</name>
<gene>
    <name evidence="1" type="ORF">HMPREF0004_5243</name>
</gene>
<reference evidence="2" key="1">
    <citation type="submission" date="2010-03" db="EMBL/GenBank/DDBJ databases">
        <title>Complete sequence of Mobiluncus curtisii ATCC 43063.</title>
        <authorList>
            <person name="Muzny D."/>
            <person name="Qin X."/>
            <person name="Deng J."/>
            <person name="Jiang H."/>
            <person name="Liu Y."/>
            <person name="Qu J."/>
            <person name="Song X.-Z."/>
            <person name="Zhang L."/>
            <person name="Thornton R."/>
            <person name="Coyle M."/>
            <person name="Francisco L."/>
            <person name="Jackson L."/>
            <person name="Javaid M."/>
            <person name="Korchina V."/>
            <person name="Kovar C."/>
            <person name="Mata R."/>
            <person name="Mathew T."/>
            <person name="Ngo R."/>
            <person name="Nguyen L."/>
            <person name="Nguyen N."/>
            <person name="Okwuonu G."/>
            <person name="Ongeri F."/>
            <person name="Pham C."/>
            <person name="Simmons D."/>
            <person name="Wilczek-Boney K."/>
            <person name="Hale W."/>
            <person name="Jakkamsetti A."/>
            <person name="Pham P."/>
            <person name="Ruth R."/>
            <person name="San Lucas F."/>
            <person name="Warren J."/>
            <person name="Zhang J."/>
            <person name="Zhao Z."/>
            <person name="Zhou C."/>
            <person name="Zhu D."/>
            <person name="Lee S."/>
            <person name="Bess C."/>
            <person name="Blankenburg K."/>
            <person name="Forbes L."/>
            <person name="Fu Q."/>
            <person name="Gubbala S."/>
            <person name="Hirani K."/>
            <person name="Jayaseelan J.C."/>
            <person name="Lara F."/>
            <person name="Munidasa M."/>
            <person name="Palculict T."/>
            <person name="Patil S."/>
            <person name="Pu L.-L."/>
            <person name="Saada N."/>
            <person name="Tang L."/>
            <person name="Weissenberger G."/>
            <person name="Zhu Y."/>
            <person name="Hemphill L."/>
            <person name="Shang Y."/>
            <person name="Youmans B."/>
            <person name="Ayvaz T."/>
            <person name="Ross M."/>
            <person name="Santibanez J."/>
            <person name="Aqrawi P."/>
            <person name="Gross S."/>
            <person name="Joshi V."/>
            <person name="Fowler G."/>
            <person name="Nazareth L."/>
            <person name="Reid J."/>
            <person name="Worley K."/>
            <person name="Petrosino J."/>
            <person name="Highlander S."/>
            <person name="Gibbs R."/>
            <person name="Gibbs R."/>
        </authorList>
    </citation>
    <scope>NUCLEOTIDE SEQUENCE [LARGE SCALE GENOMIC DNA]</scope>
    <source>
        <strain evidence="2">ATCC 43553</strain>
    </source>
</reference>
<protein>
    <recommendedName>
        <fullName evidence="3">Ribosomal protein S3AE</fullName>
    </recommendedName>
</protein>
<dbReference type="PATRIC" id="fig|742159.3.peg.726"/>
<comment type="caution">
    <text evidence="1">The sequence shown here is derived from an EMBL/GenBank/DDBJ whole genome shotgun (WGS) entry which is preliminary data.</text>
</comment>
<evidence type="ECO:0000313" key="2">
    <source>
        <dbReference type="Proteomes" id="UP000004510"/>
    </source>
</evidence>
<accession>D4XIE6</accession>
<evidence type="ECO:0008006" key="3">
    <source>
        <dbReference type="Google" id="ProtNLM"/>
    </source>
</evidence>